<sequence length="310" mass="35666">MKKAAALLLFSLVIVAVIFLVTVVFQIDSASLLRSKTKQTFTAVANAVIDPNPKYDYVNLKRTYKHCKIPLEYGEMCPKLYTELGGRCDLIKGAIQCPDIRNYSRSTARQGQLVLTRMIRIFHLLAQKHGIKYWIARGTLLGAARHHGMIPWDVDADIEMPLDDYVKFFQMAAKEFPADIFFQNFKSDPALRPSDADMSSFHMHDIVGIYQATWNPRLRDRNSCYKYCLAYNCKWHDGLMVDIFVFPKVDSAVYPLKRMTFEGFPFAVQNNWKEELVSSYGKDWFEVPTDKSPEENPDVFNGCEKLKKSN</sequence>
<organism evidence="3 4">
    <name type="scientific">Desmophyllum pertusum</name>
    <dbReference type="NCBI Taxonomy" id="174260"/>
    <lineage>
        <taxon>Eukaryota</taxon>
        <taxon>Metazoa</taxon>
        <taxon>Cnidaria</taxon>
        <taxon>Anthozoa</taxon>
        <taxon>Hexacorallia</taxon>
        <taxon>Scleractinia</taxon>
        <taxon>Caryophylliina</taxon>
        <taxon>Caryophylliidae</taxon>
        <taxon>Desmophyllum</taxon>
    </lineage>
</organism>
<dbReference type="GO" id="GO:0009100">
    <property type="term" value="P:glycoprotein metabolic process"/>
    <property type="evidence" value="ECO:0007669"/>
    <property type="project" value="UniProtKB-ARBA"/>
</dbReference>
<evidence type="ECO:0000256" key="1">
    <source>
        <dbReference type="SAM" id="MobiDB-lite"/>
    </source>
</evidence>
<comment type="caution">
    <text evidence="3">The sequence shown here is derived from an EMBL/GenBank/DDBJ whole genome shotgun (WGS) entry which is preliminary data.</text>
</comment>
<feature type="region of interest" description="Disordered" evidence="1">
    <location>
        <begin position="289"/>
        <end position="310"/>
    </location>
</feature>
<evidence type="ECO:0000313" key="4">
    <source>
        <dbReference type="Proteomes" id="UP001163046"/>
    </source>
</evidence>
<evidence type="ECO:0000313" key="3">
    <source>
        <dbReference type="EMBL" id="KAJ7394283.1"/>
    </source>
</evidence>
<dbReference type="Proteomes" id="UP001163046">
    <property type="component" value="Unassembled WGS sequence"/>
</dbReference>
<gene>
    <name evidence="3" type="ORF">OS493_000085</name>
</gene>
<proteinExistence type="predicted"/>
<dbReference type="AlphaFoldDB" id="A0A9X0A6Z4"/>
<dbReference type="OrthoDB" id="419198at2759"/>
<reference evidence="3" key="1">
    <citation type="submission" date="2023-01" db="EMBL/GenBank/DDBJ databases">
        <title>Genome assembly of the deep-sea coral Lophelia pertusa.</title>
        <authorList>
            <person name="Herrera S."/>
            <person name="Cordes E."/>
        </authorList>
    </citation>
    <scope>NUCLEOTIDE SEQUENCE</scope>
    <source>
        <strain evidence="3">USNM1676648</strain>
        <tissue evidence="3">Polyp</tissue>
    </source>
</reference>
<dbReference type="PANTHER" id="PTHR43404">
    <property type="entry name" value="LIPOPOLYSACCHARIDE CHOLINEPHOSPHOTRANSFERASE LICD"/>
    <property type="match status" value="1"/>
</dbReference>
<evidence type="ECO:0000259" key="2">
    <source>
        <dbReference type="Pfam" id="PF04991"/>
    </source>
</evidence>
<feature type="domain" description="LicD/FKTN/FKRP nucleotidyltransferase" evidence="2">
    <location>
        <begin position="126"/>
        <end position="185"/>
    </location>
</feature>
<dbReference type="PANTHER" id="PTHR43404:SF1">
    <property type="entry name" value="MNN4P"/>
    <property type="match status" value="1"/>
</dbReference>
<dbReference type="Pfam" id="PF04991">
    <property type="entry name" value="LicD"/>
    <property type="match status" value="1"/>
</dbReference>
<accession>A0A9X0A6Z4</accession>
<protein>
    <recommendedName>
        <fullName evidence="2">LicD/FKTN/FKRP nucleotidyltransferase domain-containing protein</fullName>
    </recommendedName>
</protein>
<dbReference type="EMBL" id="MU825396">
    <property type="protein sequence ID" value="KAJ7394283.1"/>
    <property type="molecule type" value="Genomic_DNA"/>
</dbReference>
<name>A0A9X0A6Z4_9CNID</name>
<dbReference type="InterPro" id="IPR007074">
    <property type="entry name" value="LicD/FKTN/FKRP_NTP_transf"/>
</dbReference>
<keyword evidence="4" id="KW-1185">Reference proteome</keyword>
<dbReference type="InterPro" id="IPR052942">
    <property type="entry name" value="LPS_cholinephosphotransferase"/>
</dbReference>